<gene>
    <name evidence="4" type="primary">repB</name>
</gene>
<sequence length="390" mass="46247">MNSINKNDVTSKNQMMRMNELQKRKVVEHNDLISSVAKMDKTPLKIFELAVSAIDTANPPKDNIVYLSKQELFSFFDVRSENKHTRFKQAVEKMQKQAYFQVREVKDQGYEMKSIVPIPYVEWNSYNDVVTIEFNHHIMPYLIELNTNFTQYALSDIVELSSKYSIILYKWLCMSYNQYDYYSTKGNRREEQLEKYRNPSISMKELRRLTDTVNEYQRFTNFSKKILDIPLEEISNYTHFNVTYDKIKKGRAIDSIVFHITEKRMADDNSYKQEDETYLEDKARKEADQEQFYLQAMESRYTKILMDHFMLSPYDLIDKAIMAGLQKHVYPLYDELKNLRGLSGVETHVSYVSGKKEGYSKRNIAKYLKKAIEQYLITVKIQDKMENGSM</sequence>
<dbReference type="SUPFAM" id="SSF46785">
    <property type="entry name" value="Winged helix' DNA-binding domain"/>
    <property type="match status" value="2"/>
</dbReference>
<dbReference type="RefSeq" id="WP_012345013.1">
    <property type="nucleotide sequence ID" value="NC_010523.1"/>
</dbReference>
<accession>B1B5G1</accession>
<dbReference type="Pfam" id="PF21205">
    <property type="entry name" value="Rep3_C"/>
    <property type="match status" value="1"/>
</dbReference>
<dbReference type="InterPro" id="IPR036390">
    <property type="entry name" value="WH_DNA-bd_sf"/>
</dbReference>
<dbReference type="Pfam" id="PF06430">
    <property type="entry name" value="L_lactis_RepB_C"/>
    <property type="match status" value="1"/>
</dbReference>
<dbReference type="Pfam" id="PF01051">
    <property type="entry name" value="Rep3_N"/>
    <property type="match status" value="1"/>
</dbReference>
<dbReference type="AlphaFoldDB" id="B1B5G1"/>
<dbReference type="GO" id="GO:0006270">
    <property type="term" value="P:DNA replication initiation"/>
    <property type="evidence" value="ECO:0007669"/>
    <property type="project" value="InterPro"/>
</dbReference>
<feature type="domain" description="Lactococcus lactis RepB C-terminal" evidence="3">
    <location>
        <begin position="263"/>
        <end position="383"/>
    </location>
</feature>
<evidence type="ECO:0000313" key="4">
    <source>
        <dbReference type="EMBL" id="BAG14303.1"/>
    </source>
</evidence>
<evidence type="ECO:0000259" key="3">
    <source>
        <dbReference type="Pfam" id="PF06430"/>
    </source>
</evidence>
<dbReference type="InterPro" id="IPR000525">
    <property type="entry name" value="Initiator_Rep_WH1"/>
</dbReference>
<dbReference type="InterPro" id="IPR010931">
    <property type="entry name" value="L_lactis_RepB_C"/>
</dbReference>
<geneLocation type="plasmid" evidence="4">
    <name>pHDC</name>
</geneLocation>
<dbReference type="InterPro" id="IPR036388">
    <property type="entry name" value="WH-like_DNA-bd_sf"/>
</dbReference>
<organism evidence="4">
    <name type="scientific">Tetragenococcus halophilus</name>
    <name type="common">Pediococcus halophilus</name>
    <dbReference type="NCBI Taxonomy" id="51669"/>
    <lineage>
        <taxon>Bacteria</taxon>
        <taxon>Bacillati</taxon>
        <taxon>Bacillota</taxon>
        <taxon>Bacilli</taxon>
        <taxon>Lactobacillales</taxon>
        <taxon>Enterococcaceae</taxon>
        <taxon>Tetragenococcus</taxon>
    </lineage>
</organism>
<dbReference type="EMBL" id="AB362339">
    <property type="protein sequence ID" value="BAG14303.1"/>
    <property type="molecule type" value="Genomic_DNA"/>
</dbReference>
<proteinExistence type="inferred from homology"/>
<keyword evidence="4" id="KW-0614">Plasmid</keyword>
<protein>
    <submittedName>
        <fullName evidence="4">Replication protein</fullName>
    </submittedName>
</protein>
<dbReference type="GO" id="GO:0003887">
    <property type="term" value="F:DNA-directed DNA polymerase activity"/>
    <property type="evidence" value="ECO:0007669"/>
    <property type="project" value="InterPro"/>
</dbReference>
<dbReference type="Gene3D" id="1.10.10.10">
    <property type="entry name" value="Winged helix-like DNA-binding domain superfamily/Winged helix DNA-binding domain"/>
    <property type="match status" value="2"/>
</dbReference>
<name>B1B5G1_TETHA</name>
<comment type="similarity">
    <text evidence="1">Belongs to the initiator RepB protein family.</text>
</comment>
<evidence type="ECO:0000256" key="1">
    <source>
        <dbReference type="ARBA" id="ARBA00038283"/>
    </source>
</evidence>
<feature type="domain" description="Initiator Rep protein WH1" evidence="2">
    <location>
        <begin position="25"/>
        <end position="173"/>
    </location>
</feature>
<reference evidence="4" key="1">
    <citation type="journal article" date="2008" name="Int. J. Food Microbiol.">
        <title>Analysis of a 30 kbp plasmid encoding histidine decarboxylase gene in Tetragenococcus halophilus isolated from fish sauce.</title>
        <authorList>
            <person name="Satomi M."/>
            <person name="Furushita M."/>
            <person name="Oikawa H."/>
            <person name="Yoshikawa-Takahashi M."/>
            <person name="Yano Y."/>
        </authorList>
    </citation>
    <scope>NUCLEOTIDE SEQUENCE</scope>
    <source>
        <strain evidence="4">H</strain>
        <plasmid evidence="4">pHDC</plasmid>
    </source>
</reference>
<evidence type="ECO:0000259" key="2">
    <source>
        <dbReference type="Pfam" id="PF01051"/>
    </source>
</evidence>